<dbReference type="Proteomes" id="UP000199409">
    <property type="component" value="Unassembled WGS sequence"/>
</dbReference>
<evidence type="ECO:0000256" key="1">
    <source>
        <dbReference type="ARBA" id="ARBA00022723"/>
    </source>
</evidence>
<dbReference type="SUPFAM" id="SSF52540">
    <property type="entry name" value="P-loop containing nucleoside triphosphate hydrolases"/>
    <property type="match status" value="1"/>
</dbReference>
<dbReference type="STRING" id="37625.SAMN05660420_00537"/>
<dbReference type="Gene3D" id="3.40.50.300">
    <property type="entry name" value="P-loop containing nucleotide triphosphate hydrolases"/>
    <property type="match status" value="1"/>
</dbReference>
<keyword evidence="6" id="KW-1185">Reference proteome</keyword>
<dbReference type="PROSITE" id="PS00198">
    <property type="entry name" value="4FE4S_FER_1"/>
    <property type="match status" value="1"/>
</dbReference>
<dbReference type="PANTHER" id="PTHR43534:SF1">
    <property type="entry name" value="4FE-4S CLUSTER CONTAINING PARA FAMILY ATPASE PROTEIN"/>
    <property type="match status" value="1"/>
</dbReference>
<dbReference type="PROSITE" id="PS51379">
    <property type="entry name" value="4FE4S_FER_2"/>
    <property type="match status" value="2"/>
</dbReference>
<dbReference type="CDD" id="cd03110">
    <property type="entry name" value="SIMIBI_bact_arch"/>
    <property type="match status" value="1"/>
</dbReference>
<keyword evidence="3" id="KW-0411">Iron-sulfur</keyword>
<evidence type="ECO:0000256" key="3">
    <source>
        <dbReference type="ARBA" id="ARBA00023014"/>
    </source>
</evidence>
<dbReference type="EMBL" id="FNQN01000001">
    <property type="protein sequence ID" value="SDZ83441.1"/>
    <property type="molecule type" value="Genomic_DNA"/>
</dbReference>
<feature type="domain" description="4Fe-4S ferredoxin-type" evidence="4">
    <location>
        <begin position="90"/>
        <end position="118"/>
    </location>
</feature>
<accession>A0A1H3W9B0</accession>
<dbReference type="AlphaFoldDB" id="A0A1H3W9B0"/>
<evidence type="ECO:0000256" key="2">
    <source>
        <dbReference type="ARBA" id="ARBA00023004"/>
    </source>
</evidence>
<name>A0A1H3W9B0_9BACT</name>
<dbReference type="GO" id="GO:0046872">
    <property type="term" value="F:metal ion binding"/>
    <property type="evidence" value="ECO:0007669"/>
    <property type="project" value="UniProtKB-KW"/>
</dbReference>
<proteinExistence type="predicted"/>
<dbReference type="InterPro" id="IPR017900">
    <property type="entry name" value="4Fe4S_Fe_S_CS"/>
</dbReference>
<feature type="domain" description="4Fe-4S ferredoxin-type" evidence="4">
    <location>
        <begin position="60"/>
        <end position="89"/>
    </location>
</feature>
<gene>
    <name evidence="5" type="ORF">SAMN05660420_00537</name>
</gene>
<dbReference type="RefSeq" id="WP_092344426.1">
    <property type="nucleotide sequence ID" value="NZ_FNQN01000001.1"/>
</dbReference>
<dbReference type="Pfam" id="PF14697">
    <property type="entry name" value="Fer4_21"/>
    <property type="match status" value="1"/>
</dbReference>
<dbReference type="GO" id="GO:0051536">
    <property type="term" value="F:iron-sulfur cluster binding"/>
    <property type="evidence" value="ECO:0007669"/>
    <property type="project" value="UniProtKB-KW"/>
</dbReference>
<dbReference type="InterPro" id="IPR017896">
    <property type="entry name" value="4Fe4S_Fe-S-bd"/>
</dbReference>
<reference evidence="5 6" key="1">
    <citation type="submission" date="2016-10" db="EMBL/GenBank/DDBJ databases">
        <authorList>
            <person name="de Groot N.N."/>
        </authorList>
    </citation>
    <scope>NUCLEOTIDE SEQUENCE [LARGE SCALE GENOMIC DNA]</scope>
    <source>
        <strain evidence="5 6">DSM 7343</strain>
    </source>
</reference>
<evidence type="ECO:0000313" key="5">
    <source>
        <dbReference type="EMBL" id="SDZ83441.1"/>
    </source>
</evidence>
<keyword evidence="2" id="KW-0408">Iron</keyword>
<keyword evidence="1" id="KW-0479">Metal-binding</keyword>
<organism evidence="5 6">
    <name type="scientific">Desulfuromusa kysingii</name>
    <dbReference type="NCBI Taxonomy" id="37625"/>
    <lineage>
        <taxon>Bacteria</taxon>
        <taxon>Pseudomonadati</taxon>
        <taxon>Thermodesulfobacteriota</taxon>
        <taxon>Desulfuromonadia</taxon>
        <taxon>Desulfuromonadales</taxon>
        <taxon>Geopsychrobacteraceae</taxon>
        <taxon>Desulfuromusa</taxon>
    </lineage>
</organism>
<dbReference type="PANTHER" id="PTHR43534">
    <property type="entry name" value="MIND SUPERFAMILY P-LOOP ATPASE CONTAINING AN INSERTED FERREDOXIN DOMAIN"/>
    <property type="match status" value="1"/>
</dbReference>
<protein>
    <submittedName>
        <fullName evidence="5">MinD superfamily P-loop ATPase, contains an inserted ferredoxin domain</fullName>
    </submittedName>
</protein>
<evidence type="ECO:0000259" key="4">
    <source>
        <dbReference type="PROSITE" id="PS51379"/>
    </source>
</evidence>
<sequence length="289" mass="31004">MTRQIAILSGKGGAGKTSITASIIKMMDSVVAVDADVNASNLPILLPYVSQSSSAYYGMDIAQVDHNQCTRCGLCLSTCQFDAISQDDDGKIFIDSDCEGCAACAFVCPVNAISMTDRKGGDWYVSTIDNGFLVHADLIPGEDNSGKLITKVRGEASTLAKANNIAYIVIDGPPGTSCQAISSITGVDLVLAVVEESLSGLSDYRRLAELIQKFSIPHVVLLNKAGFNAEVENKIVQAVEEFNGKIIARIPFDHKIPQALQHLQSLADMDGYREIIAKLLENMKISLKD</sequence>
<evidence type="ECO:0000313" key="6">
    <source>
        <dbReference type="Proteomes" id="UP000199409"/>
    </source>
</evidence>
<dbReference type="SUPFAM" id="SSF54862">
    <property type="entry name" value="4Fe-4S ferredoxins"/>
    <property type="match status" value="1"/>
</dbReference>
<dbReference type="InterPro" id="IPR027417">
    <property type="entry name" value="P-loop_NTPase"/>
</dbReference>
<dbReference type="Gene3D" id="3.30.70.20">
    <property type="match status" value="1"/>
</dbReference>
<dbReference type="OrthoDB" id="9778602at2"/>